<dbReference type="InterPro" id="IPR006638">
    <property type="entry name" value="Elp3/MiaA/NifB-like_rSAM"/>
</dbReference>
<dbReference type="InterPro" id="IPR023867">
    <property type="entry name" value="Sulphatase_maturase_rSAM"/>
</dbReference>
<comment type="similarity">
    <text evidence="7">Belongs to the radical SAM superfamily. Anaerobic sulfatase-maturating enzyme family.</text>
</comment>
<dbReference type="PROSITE" id="PS00028">
    <property type="entry name" value="ZINC_FINGER_C2H2_1"/>
    <property type="match status" value="1"/>
</dbReference>
<dbReference type="Proteomes" id="UP000886812">
    <property type="component" value="Unassembled WGS sequence"/>
</dbReference>
<evidence type="ECO:0000259" key="8">
    <source>
        <dbReference type="PROSITE" id="PS50157"/>
    </source>
</evidence>
<dbReference type="CDD" id="cd21120">
    <property type="entry name" value="SPASM_anSME"/>
    <property type="match status" value="1"/>
</dbReference>
<keyword evidence="4" id="KW-0479">Metal-binding</keyword>
<dbReference type="CDD" id="cd01335">
    <property type="entry name" value="Radical_SAM"/>
    <property type="match status" value="1"/>
</dbReference>
<dbReference type="InterPro" id="IPR023885">
    <property type="entry name" value="4Fe4S-binding_SPASM_dom"/>
</dbReference>
<dbReference type="GO" id="GO:0016491">
    <property type="term" value="F:oxidoreductase activity"/>
    <property type="evidence" value="ECO:0007669"/>
    <property type="project" value="InterPro"/>
</dbReference>
<comment type="caution">
    <text evidence="10">The sequence shown here is derived from an EMBL/GenBank/DDBJ whole genome shotgun (WGS) entry which is preliminary data.</text>
</comment>
<dbReference type="SFLD" id="SFLDG01072">
    <property type="entry name" value="dehydrogenase_like"/>
    <property type="match status" value="1"/>
</dbReference>
<evidence type="ECO:0000256" key="4">
    <source>
        <dbReference type="ARBA" id="ARBA00022723"/>
    </source>
</evidence>
<evidence type="ECO:0000313" key="10">
    <source>
        <dbReference type="EMBL" id="HIV04839.1"/>
    </source>
</evidence>
<dbReference type="SFLD" id="SFLDG01386">
    <property type="entry name" value="main_SPASM_domain-containing"/>
    <property type="match status" value="1"/>
</dbReference>
<evidence type="ECO:0000256" key="1">
    <source>
        <dbReference type="ARBA" id="ARBA00001966"/>
    </source>
</evidence>
<dbReference type="EMBL" id="DVOG01000181">
    <property type="protein sequence ID" value="HIV04839.1"/>
    <property type="molecule type" value="Genomic_DNA"/>
</dbReference>
<dbReference type="InterPro" id="IPR034491">
    <property type="entry name" value="Anaerob_Ser_sulfatase-maturase"/>
</dbReference>
<dbReference type="PROSITE" id="PS50157">
    <property type="entry name" value="ZINC_FINGER_C2H2_2"/>
    <property type="match status" value="1"/>
</dbReference>
<proteinExistence type="inferred from homology"/>
<name>A0A9D1T1W6_9BACT</name>
<evidence type="ECO:0000256" key="5">
    <source>
        <dbReference type="ARBA" id="ARBA00023004"/>
    </source>
</evidence>
<evidence type="ECO:0000313" key="11">
    <source>
        <dbReference type="Proteomes" id="UP000886812"/>
    </source>
</evidence>
<evidence type="ECO:0000256" key="7">
    <source>
        <dbReference type="ARBA" id="ARBA00023601"/>
    </source>
</evidence>
<dbReference type="SFLD" id="SFLDS00029">
    <property type="entry name" value="Radical_SAM"/>
    <property type="match status" value="1"/>
</dbReference>
<dbReference type="InterPro" id="IPR013087">
    <property type="entry name" value="Znf_C2H2_type"/>
</dbReference>
<dbReference type="InterPro" id="IPR007197">
    <property type="entry name" value="rSAM"/>
</dbReference>
<dbReference type="Gene3D" id="3.20.20.70">
    <property type="entry name" value="Aldolase class I"/>
    <property type="match status" value="1"/>
</dbReference>
<dbReference type="SUPFAM" id="SSF102114">
    <property type="entry name" value="Radical SAM enzymes"/>
    <property type="match status" value="1"/>
</dbReference>
<dbReference type="SFLD" id="SFLDG01384">
    <property type="entry name" value="thioether_bond_formation_requi"/>
    <property type="match status" value="1"/>
</dbReference>
<sequence length="412" mass="46531">MKNEKKTVAPRAFNVMAKPIGALCNLNCTYCYYLEKQGLYADEKMPRMSDEVLERFIRDYIAAQEVPQVQFVWQGGEPSLLGIDFFRKVLEFEKKYADGKEIENAFQTNGTLLTDEWAAFLADNRFLVGVSIDGPRELHDARRRTRAGTPSFDLVEAGIRRLKRFGAEFNTLTVVGEHNVRHALEVYEFLRECGSGFIQFIPLVERPAPPEDAPMRFAAPPDLAAGKLGDPLVMPWSVRPNDYGDFLCAIYDVWVRRDVGKTFVQLFDVALCAWAGVPAPLCFFSEKCGSALAIEHNGDIYSCDHFVYPKFRLGSILKDSLAELASSPRQKKFGELKFSSLPRVCRKCGVRFVCNGECPKHRFLHTPEGEPGLNYFCAAYKKFFTHAAPTMSRMKALLEENRAPAEIMAELS</sequence>
<dbReference type="InterPro" id="IPR058240">
    <property type="entry name" value="rSAM_sf"/>
</dbReference>
<organism evidence="10 11">
    <name type="scientific">Candidatus Spyradosoma merdigallinarum</name>
    <dbReference type="NCBI Taxonomy" id="2840950"/>
    <lineage>
        <taxon>Bacteria</taxon>
        <taxon>Pseudomonadati</taxon>
        <taxon>Verrucomicrobiota</taxon>
        <taxon>Opitutia</taxon>
        <taxon>Opitutia incertae sedis</taxon>
        <taxon>Candidatus Spyradosoma</taxon>
    </lineage>
</organism>
<evidence type="ECO:0000259" key="9">
    <source>
        <dbReference type="PROSITE" id="PS51918"/>
    </source>
</evidence>
<dbReference type="AlphaFoldDB" id="A0A9D1T1W6"/>
<feature type="domain" description="Radical SAM core" evidence="9">
    <location>
        <begin position="7"/>
        <end position="230"/>
    </location>
</feature>
<dbReference type="GO" id="GO:0051539">
    <property type="term" value="F:4 iron, 4 sulfur cluster binding"/>
    <property type="evidence" value="ECO:0007669"/>
    <property type="project" value="UniProtKB-KW"/>
</dbReference>
<comment type="cofactor">
    <cofactor evidence="1">
        <name>[4Fe-4S] cluster</name>
        <dbReference type="ChEBI" id="CHEBI:49883"/>
    </cofactor>
</comment>
<feature type="domain" description="C2H2-type" evidence="8">
    <location>
        <begin position="343"/>
        <end position="370"/>
    </location>
</feature>
<protein>
    <submittedName>
        <fullName evidence="10">Anaerobic sulfatase-maturation protein</fullName>
    </submittedName>
</protein>
<evidence type="ECO:0000256" key="2">
    <source>
        <dbReference type="ARBA" id="ARBA00022485"/>
    </source>
</evidence>
<dbReference type="InterPro" id="IPR047207">
    <property type="entry name" value="SPASM_anSME"/>
</dbReference>
<keyword evidence="3" id="KW-0949">S-adenosyl-L-methionine</keyword>
<evidence type="ECO:0000256" key="3">
    <source>
        <dbReference type="ARBA" id="ARBA00022691"/>
    </source>
</evidence>
<dbReference type="NCBIfam" id="NF010308">
    <property type="entry name" value="PRK13745.1"/>
    <property type="match status" value="1"/>
</dbReference>
<dbReference type="InterPro" id="IPR013785">
    <property type="entry name" value="Aldolase_TIM"/>
</dbReference>
<gene>
    <name evidence="10" type="ORF">IAC75_06830</name>
</gene>
<dbReference type="PANTHER" id="PTHR43273">
    <property type="entry name" value="ANAEROBIC SULFATASE-MATURATING ENZYME HOMOLOG ASLB-RELATED"/>
    <property type="match status" value="1"/>
</dbReference>
<reference evidence="10" key="2">
    <citation type="journal article" date="2021" name="PeerJ">
        <title>Extensive microbial diversity within the chicken gut microbiome revealed by metagenomics and culture.</title>
        <authorList>
            <person name="Gilroy R."/>
            <person name="Ravi A."/>
            <person name="Getino M."/>
            <person name="Pursley I."/>
            <person name="Horton D.L."/>
            <person name="Alikhan N.F."/>
            <person name="Baker D."/>
            <person name="Gharbi K."/>
            <person name="Hall N."/>
            <person name="Watson M."/>
            <person name="Adriaenssens E.M."/>
            <person name="Foster-Nyarko E."/>
            <person name="Jarju S."/>
            <person name="Secka A."/>
            <person name="Antonio M."/>
            <person name="Oren A."/>
            <person name="Chaudhuri R.R."/>
            <person name="La Ragione R."/>
            <person name="Hildebrand F."/>
            <person name="Pallen M.J."/>
        </authorList>
    </citation>
    <scope>NUCLEOTIDE SEQUENCE</scope>
    <source>
        <strain evidence="10">10669</strain>
    </source>
</reference>
<dbReference type="PROSITE" id="PS51918">
    <property type="entry name" value="RADICAL_SAM"/>
    <property type="match status" value="1"/>
</dbReference>
<keyword evidence="6" id="KW-0411">Iron-sulfur</keyword>
<dbReference type="GO" id="GO:0046872">
    <property type="term" value="F:metal ion binding"/>
    <property type="evidence" value="ECO:0007669"/>
    <property type="project" value="UniProtKB-KW"/>
</dbReference>
<dbReference type="SFLD" id="SFLDG01067">
    <property type="entry name" value="SPASM/twitch_domain_containing"/>
    <property type="match status" value="1"/>
</dbReference>
<evidence type="ECO:0000256" key="6">
    <source>
        <dbReference type="ARBA" id="ARBA00023014"/>
    </source>
</evidence>
<dbReference type="Pfam" id="PF13186">
    <property type="entry name" value="SPASM"/>
    <property type="match status" value="1"/>
</dbReference>
<dbReference type="PANTHER" id="PTHR43273:SF3">
    <property type="entry name" value="ANAEROBIC SULFATASE-MATURATING ENZYME HOMOLOG ASLB-RELATED"/>
    <property type="match status" value="1"/>
</dbReference>
<dbReference type="SMART" id="SM00729">
    <property type="entry name" value="Elp3"/>
    <property type="match status" value="1"/>
</dbReference>
<reference evidence="10" key="1">
    <citation type="submission" date="2020-10" db="EMBL/GenBank/DDBJ databases">
        <authorList>
            <person name="Gilroy R."/>
        </authorList>
    </citation>
    <scope>NUCLEOTIDE SEQUENCE</scope>
    <source>
        <strain evidence="10">10669</strain>
    </source>
</reference>
<keyword evidence="5" id="KW-0408">Iron</keyword>
<dbReference type="SFLD" id="SFLDF00285">
    <property type="entry name" value="anaerobic_Ser-type_sulfatase-m"/>
    <property type="match status" value="1"/>
</dbReference>
<dbReference type="Pfam" id="PF04055">
    <property type="entry name" value="Radical_SAM"/>
    <property type="match status" value="1"/>
</dbReference>
<dbReference type="NCBIfam" id="TIGR03942">
    <property type="entry name" value="sulfatase_rSAM"/>
    <property type="match status" value="1"/>
</dbReference>
<keyword evidence="2" id="KW-0004">4Fe-4S</keyword>
<dbReference type="NCBIfam" id="TIGR04085">
    <property type="entry name" value="rSAM_more_4Fe4S"/>
    <property type="match status" value="1"/>
</dbReference>
<accession>A0A9D1T1W6</accession>